<keyword evidence="1" id="KW-0812">Transmembrane</keyword>
<dbReference type="EMBL" id="KZ857389">
    <property type="protein sequence ID" value="RDX52897.1"/>
    <property type="molecule type" value="Genomic_DNA"/>
</dbReference>
<proteinExistence type="predicted"/>
<keyword evidence="1" id="KW-1133">Transmembrane helix</keyword>
<evidence type="ECO:0000313" key="2">
    <source>
        <dbReference type="EMBL" id="RDX52897.1"/>
    </source>
</evidence>
<gene>
    <name evidence="2" type="ORF">OH76DRAFT_133477</name>
</gene>
<dbReference type="AlphaFoldDB" id="A0A371DK35"/>
<dbReference type="InterPro" id="IPR039960">
    <property type="entry name" value="MCP1"/>
</dbReference>
<reference evidence="2 3" key="1">
    <citation type="journal article" date="2018" name="Biotechnol. Biofuels">
        <title>Integrative visual omics of the white-rot fungus Polyporus brumalis exposes the biotechnological potential of its oxidative enzymes for delignifying raw plant biomass.</title>
        <authorList>
            <person name="Miyauchi S."/>
            <person name="Rancon A."/>
            <person name="Drula E."/>
            <person name="Hage H."/>
            <person name="Chaduli D."/>
            <person name="Favel A."/>
            <person name="Grisel S."/>
            <person name="Henrissat B."/>
            <person name="Herpoel-Gimbert I."/>
            <person name="Ruiz-Duenas F.J."/>
            <person name="Chevret D."/>
            <person name="Hainaut M."/>
            <person name="Lin J."/>
            <person name="Wang M."/>
            <person name="Pangilinan J."/>
            <person name="Lipzen A."/>
            <person name="Lesage-Meessen L."/>
            <person name="Navarro D."/>
            <person name="Riley R."/>
            <person name="Grigoriev I.V."/>
            <person name="Zhou S."/>
            <person name="Raouche S."/>
            <person name="Rosso M.N."/>
        </authorList>
    </citation>
    <scope>NUCLEOTIDE SEQUENCE [LARGE SCALE GENOMIC DNA]</scope>
    <source>
        <strain evidence="2 3">BRFM 1820</strain>
    </source>
</reference>
<evidence type="ECO:0000313" key="3">
    <source>
        <dbReference type="Proteomes" id="UP000256964"/>
    </source>
</evidence>
<dbReference type="GO" id="GO:0055088">
    <property type="term" value="P:lipid homeostasis"/>
    <property type="evidence" value="ECO:0007669"/>
    <property type="project" value="InterPro"/>
</dbReference>
<sequence>MSTADPGSEKSFLRRLAVATQPALTKIAHGSAPFITVFALIHLTAPVMANLGGTSLASQVMLVGREYYQTPFGEKYLVLAPLAIHPISATLKRLLAPTTARRITSILSVTGYSAAIVVAWHLFTHRIAPLDPAPPIYSVGPSELDYEYVKFALHGWPLRGFVGYIGLAAVVAWHAAEGMAIIWHTWVRPTFGPLRQTARSRAVGVVMSILPVATGLYFIWQEPLMIFASHAARFKAALTKSVYFRC</sequence>
<dbReference type="PANTHER" id="PTHR38409:SF1">
    <property type="entry name" value="MITOCHONDRIAL ADAPTER PROTEIN MCP1"/>
    <property type="match status" value="1"/>
</dbReference>
<feature type="transmembrane region" description="Helical" evidence="1">
    <location>
        <begin position="161"/>
        <end position="182"/>
    </location>
</feature>
<feature type="transmembrane region" description="Helical" evidence="1">
    <location>
        <begin position="202"/>
        <end position="220"/>
    </location>
</feature>
<keyword evidence="1" id="KW-0472">Membrane</keyword>
<evidence type="ECO:0000256" key="1">
    <source>
        <dbReference type="SAM" id="Phobius"/>
    </source>
</evidence>
<dbReference type="InterPro" id="IPR034804">
    <property type="entry name" value="SQR/QFR_C/D"/>
</dbReference>
<dbReference type="PANTHER" id="PTHR38409">
    <property type="entry name" value="MDM10-COMPLEMENTING PROTEIN 1"/>
    <property type="match status" value="1"/>
</dbReference>
<keyword evidence="3" id="KW-1185">Reference proteome</keyword>
<dbReference type="SUPFAM" id="SSF81343">
    <property type="entry name" value="Fumarate reductase respiratory complex transmembrane subunits"/>
    <property type="match status" value="1"/>
</dbReference>
<dbReference type="OrthoDB" id="10259513at2759"/>
<dbReference type="GO" id="GO:0016020">
    <property type="term" value="C:membrane"/>
    <property type="evidence" value="ECO:0007669"/>
    <property type="project" value="InterPro"/>
</dbReference>
<feature type="transmembrane region" description="Helical" evidence="1">
    <location>
        <begin position="103"/>
        <end position="123"/>
    </location>
</feature>
<dbReference type="Proteomes" id="UP000256964">
    <property type="component" value="Unassembled WGS sequence"/>
</dbReference>
<accession>A0A371DK35</accession>
<protein>
    <recommendedName>
        <fullName evidence="4">Mitochondrial adapter protein MCP1 transmembrane domain-containing protein</fullName>
    </recommendedName>
</protein>
<organism evidence="2 3">
    <name type="scientific">Lentinus brumalis</name>
    <dbReference type="NCBI Taxonomy" id="2498619"/>
    <lineage>
        <taxon>Eukaryota</taxon>
        <taxon>Fungi</taxon>
        <taxon>Dikarya</taxon>
        <taxon>Basidiomycota</taxon>
        <taxon>Agaricomycotina</taxon>
        <taxon>Agaricomycetes</taxon>
        <taxon>Polyporales</taxon>
        <taxon>Polyporaceae</taxon>
        <taxon>Lentinus</taxon>
    </lineage>
</organism>
<name>A0A371DK35_9APHY</name>
<evidence type="ECO:0008006" key="4">
    <source>
        <dbReference type="Google" id="ProtNLM"/>
    </source>
</evidence>